<comment type="caution">
    <text evidence="1">The sequence shown here is derived from an EMBL/GenBank/DDBJ whole genome shotgun (WGS) entry which is preliminary data.</text>
</comment>
<dbReference type="Proteomes" id="UP000239724">
    <property type="component" value="Unassembled WGS sequence"/>
</dbReference>
<evidence type="ECO:0000313" key="1">
    <source>
        <dbReference type="EMBL" id="PPQ34333.1"/>
    </source>
</evidence>
<protein>
    <submittedName>
        <fullName evidence="1">Uncharacterized protein</fullName>
    </submittedName>
</protein>
<accession>A0A2S6NI81</accession>
<keyword evidence="2" id="KW-1185">Reference proteome</keyword>
<gene>
    <name evidence="1" type="ORF">CCS01_11215</name>
</gene>
<dbReference type="RefSeq" id="WP_104518940.1">
    <property type="nucleotide sequence ID" value="NZ_NHRY01000114.1"/>
</dbReference>
<evidence type="ECO:0000313" key="2">
    <source>
        <dbReference type="Proteomes" id="UP000239724"/>
    </source>
</evidence>
<organism evidence="1 2">
    <name type="scientific">Rhodopila globiformis</name>
    <name type="common">Rhodopseudomonas globiformis</name>
    <dbReference type="NCBI Taxonomy" id="1071"/>
    <lineage>
        <taxon>Bacteria</taxon>
        <taxon>Pseudomonadati</taxon>
        <taxon>Pseudomonadota</taxon>
        <taxon>Alphaproteobacteria</taxon>
        <taxon>Acetobacterales</taxon>
        <taxon>Acetobacteraceae</taxon>
        <taxon>Rhodopila</taxon>
    </lineage>
</organism>
<sequence>MVGDLKDFVLRLKTVLPKRWFGEETPNLDAILSAVATPWVWLYDLLAYVAQQARITTASDVWLDMAAVDYFGSGVQRKPGEADTFFRARIKKALLRDATTRTAITAGIRDVCGSEPDIFEPARTADTGAYGSFLGAANCPCYGMAYGQAGGWGNLHLPLQFFITVKRPAAPGVATLAGYGITTGAYSGGSISYVDLSGLPGEITDDDIRSALLSLLPVNATAWLQII</sequence>
<dbReference type="AlphaFoldDB" id="A0A2S6NI81"/>
<name>A0A2S6NI81_RHOGL</name>
<dbReference type="OrthoDB" id="7272469at2"/>
<proteinExistence type="predicted"/>
<dbReference type="EMBL" id="NHRY01000114">
    <property type="protein sequence ID" value="PPQ34333.1"/>
    <property type="molecule type" value="Genomic_DNA"/>
</dbReference>
<reference evidence="1 2" key="1">
    <citation type="journal article" date="2018" name="Arch. Microbiol.">
        <title>New insights into the metabolic potential of the phototrophic purple bacterium Rhodopila globiformis DSM 161(T) from its draft genome sequence and evidence for a vanadium-dependent nitrogenase.</title>
        <authorList>
            <person name="Imhoff J.F."/>
            <person name="Rahn T."/>
            <person name="Kunzel S."/>
            <person name="Neulinger S.C."/>
        </authorList>
    </citation>
    <scope>NUCLEOTIDE SEQUENCE [LARGE SCALE GENOMIC DNA]</scope>
    <source>
        <strain evidence="1 2">DSM 161</strain>
    </source>
</reference>